<protein>
    <recommendedName>
        <fullName evidence="2">2EXR domain-containing protein</fullName>
    </recommendedName>
</protein>
<accession>A0A2J6QZ81</accession>
<dbReference type="OrthoDB" id="3591908at2759"/>
<dbReference type="InterPro" id="IPR045518">
    <property type="entry name" value="2EXR"/>
</dbReference>
<name>A0A2J6QZ81_HYAVF</name>
<dbReference type="Pfam" id="PF20150">
    <property type="entry name" value="2EXR"/>
    <property type="match status" value="1"/>
</dbReference>
<dbReference type="PANTHER" id="PTHR35910">
    <property type="entry name" value="2EXR DOMAIN-CONTAINING PROTEIN"/>
    <property type="match status" value="1"/>
</dbReference>
<organism evidence="3 4">
    <name type="scientific">Hyaloscypha variabilis (strain UAMH 11265 / GT02V1 / F)</name>
    <name type="common">Meliniomyces variabilis</name>
    <dbReference type="NCBI Taxonomy" id="1149755"/>
    <lineage>
        <taxon>Eukaryota</taxon>
        <taxon>Fungi</taxon>
        <taxon>Dikarya</taxon>
        <taxon>Ascomycota</taxon>
        <taxon>Pezizomycotina</taxon>
        <taxon>Leotiomycetes</taxon>
        <taxon>Helotiales</taxon>
        <taxon>Hyaloscyphaceae</taxon>
        <taxon>Hyaloscypha</taxon>
        <taxon>Hyaloscypha variabilis</taxon>
    </lineage>
</organism>
<feature type="region of interest" description="Disordered" evidence="1">
    <location>
        <begin position="198"/>
        <end position="227"/>
    </location>
</feature>
<keyword evidence="4" id="KW-1185">Reference proteome</keyword>
<evidence type="ECO:0000313" key="3">
    <source>
        <dbReference type="EMBL" id="PMD31572.1"/>
    </source>
</evidence>
<proteinExistence type="predicted"/>
<dbReference type="PANTHER" id="PTHR35910:SF6">
    <property type="entry name" value="2EXR DOMAIN-CONTAINING PROTEIN"/>
    <property type="match status" value="1"/>
</dbReference>
<dbReference type="AlphaFoldDB" id="A0A2J6QZ81"/>
<reference evidence="3 4" key="1">
    <citation type="submission" date="2016-04" db="EMBL/GenBank/DDBJ databases">
        <title>A degradative enzymes factory behind the ericoid mycorrhizal symbiosis.</title>
        <authorList>
            <consortium name="DOE Joint Genome Institute"/>
            <person name="Martino E."/>
            <person name="Morin E."/>
            <person name="Grelet G."/>
            <person name="Kuo A."/>
            <person name="Kohler A."/>
            <person name="Daghino S."/>
            <person name="Barry K."/>
            <person name="Choi C."/>
            <person name="Cichocki N."/>
            <person name="Clum A."/>
            <person name="Copeland A."/>
            <person name="Hainaut M."/>
            <person name="Haridas S."/>
            <person name="Labutti K."/>
            <person name="Lindquist E."/>
            <person name="Lipzen A."/>
            <person name="Khouja H.-R."/>
            <person name="Murat C."/>
            <person name="Ohm R."/>
            <person name="Olson A."/>
            <person name="Spatafora J."/>
            <person name="Veneault-Fourrey C."/>
            <person name="Henrissat B."/>
            <person name="Grigoriev I."/>
            <person name="Martin F."/>
            <person name="Perotto S."/>
        </authorList>
    </citation>
    <scope>NUCLEOTIDE SEQUENCE [LARGE SCALE GENOMIC DNA]</scope>
    <source>
        <strain evidence="3 4">F</strain>
    </source>
</reference>
<evidence type="ECO:0000313" key="4">
    <source>
        <dbReference type="Proteomes" id="UP000235786"/>
    </source>
</evidence>
<evidence type="ECO:0000256" key="1">
    <source>
        <dbReference type="SAM" id="MobiDB-lite"/>
    </source>
</evidence>
<evidence type="ECO:0000259" key="2">
    <source>
        <dbReference type="Pfam" id="PF20150"/>
    </source>
</evidence>
<dbReference type="EMBL" id="KZ613962">
    <property type="protein sequence ID" value="PMD31572.1"/>
    <property type="molecule type" value="Genomic_DNA"/>
</dbReference>
<feature type="compositionally biased region" description="Acidic residues" evidence="1">
    <location>
        <begin position="198"/>
        <end position="217"/>
    </location>
</feature>
<sequence length="293" mass="33974">MSHPTEATTPGAFPYFSDPRFPAEIKDLIWSFAIDAIPPRTIDITSNPKSPPTQYSWISTAPVPALLSTCSRSRSLTQNSYPLSFASKTTSNLGTFFNFQKDTLHFAHGFKFSSDFVQDVGEEERGKVKKLAFGLGHQTEREDRGFLVPESEDEYAWDDFDLLEALFEFWPGVESVGFVDHYTGYLKDFGWKYGDPEEGEEFYEEDENEDEDEDEDEEKKKKKEEEEEIDIEAWKWWPKEYHVLVNGTYKVGGMTEEMLLGDFEERVEKLGFKVPEQRYLEVRKVVKRQVEGE</sequence>
<feature type="domain" description="2EXR" evidence="2">
    <location>
        <begin position="13"/>
        <end position="104"/>
    </location>
</feature>
<gene>
    <name evidence="3" type="ORF">L207DRAFT_537038</name>
</gene>
<dbReference type="Proteomes" id="UP000235786">
    <property type="component" value="Unassembled WGS sequence"/>
</dbReference>